<dbReference type="InterPro" id="IPR050099">
    <property type="entry name" value="SIS_GmhA/DiaA_subfam"/>
</dbReference>
<dbReference type="PROSITE" id="PS51464">
    <property type="entry name" value="SIS"/>
    <property type="match status" value="1"/>
</dbReference>
<dbReference type="SUPFAM" id="SSF53697">
    <property type="entry name" value="SIS domain"/>
    <property type="match status" value="1"/>
</dbReference>
<dbReference type="InterPro" id="IPR046348">
    <property type="entry name" value="SIS_dom_sf"/>
</dbReference>
<dbReference type="PANTHER" id="PTHR30390:SF8">
    <property type="entry name" value="SUGAR ISOMERASE (SIS)"/>
    <property type="match status" value="1"/>
</dbReference>
<dbReference type="GO" id="GO:0097367">
    <property type="term" value="F:carbohydrate derivative binding"/>
    <property type="evidence" value="ECO:0007669"/>
    <property type="project" value="InterPro"/>
</dbReference>
<dbReference type="Pfam" id="PF13580">
    <property type="entry name" value="SIS_2"/>
    <property type="match status" value="1"/>
</dbReference>
<proteinExistence type="predicted"/>
<dbReference type="GO" id="GO:1901135">
    <property type="term" value="P:carbohydrate derivative metabolic process"/>
    <property type="evidence" value="ECO:0007669"/>
    <property type="project" value="InterPro"/>
</dbReference>
<dbReference type="CDD" id="cd05006">
    <property type="entry name" value="SIS_GmhA"/>
    <property type="match status" value="1"/>
</dbReference>
<dbReference type="InterPro" id="IPR035461">
    <property type="entry name" value="GmhA/DiaA"/>
</dbReference>
<dbReference type="EMBL" id="UINC01089978">
    <property type="protein sequence ID" value="SVC41518.1"/>
    <property type="molecule type" value="Genomic_DNA"/>
</dbReference>
<dbReference type="InterPro" id="IPR001347">
    <property type="entry name" value="SIS_dom"/>
</dbReference>
<protein>
    <recommendedName>
        <fullName evidence="1">SIS domain-containing protein</fullName>
    </recommendedName>
</protein>
<feature type="domain" description="SIS" evidence="1">
    <location>
        <begin position="40"/>
        <end position="186"/>
    </location>
</feature>
<dbReference type="AlphaFoldDB" id="A0A382LYF2"/>
<feature type="non-terminal residue" evidence="2">
    <location>
        <position position="186"/>
    </location>
</feature>
<organism evidence="2">
    <name type="scientific">marine metagenome</name>
    <dbReference type="NCBI Taxonomy" id="408172"/>
    <lineage>
        <taxon>unclassified sequences</taxon>
        <taxon>metagenomes</taxon>
        <taxon>ecological metagenomes</taxon>
    </lineage>
</organism>
<gene>
    <name evidence="2" type="ORF">METZ01_LOCUS294372</name>
</gene>
<evidence type="ECO:0000259" key="1">
    <source>
        <dbReference type="PROSITE" id="PS51464"/>
    </source>
</evidence>
<accession>A0A382LYF2</accession>
<dbReference type="Gene3D" id="3.40.50.10490">
    <property type="entry name" value="Glucose-6-phosphate isomerase like protein, domain 1"/>
    <property type="match status" value="1"/>
</dbReference>
<name>A0A382LYF2_9ZZZZ</name>
<sequence>MDNINTAYNSSERFSEFSKKYFNYLSDIQKNINLNELDKFAEEFLRARKDGNTIFVAGNGGSAATATTMANDIGFDIIKKTGTDKPFRAFALTDNASVITAIANDVGYENIFINQLRIHYRKGDRLVVISASGNSKNVILAAEWVKNKGGTVLGMLGFDGGELRKICDLSILVSSLPGEYGPVEDM</sequence>
<reference evidence="2" key="1">
    <citation type="submission" date="2018-05" db="EMBL/GenBank/DDBJ databases">
        <authorList>
            <person name="Lanie J.A."/>
            <person name="Ng W.-L."/>
            <person name="Kazmierczak K.M."/>
            <person name="Andrzejewski T.M."/>
            <person name="Davidsen T.M."/>
            <person name="Wayne K.J."/>
            <person name="Tettelin H."/>
            <person name="Glass J.I."/>
            <person name="Rusch D."/>
            <person name="Podicherti R."/>
            <person name="Tsui H.-C.T."/>
            <person name="Winkler M.E."/>
        </authorList>
    </citation>
    <scope>NUCLEOTIDE SEQUENCE</scope>
</reference>
<evidence type="ECO:0000313" key="2">
    <source>
        <dbReference type="EMBL" id="SVC41518.1"/>
    </source>
</evidence>
<dbReference type="PANTHER" id="PTHR30390">
    <property type="entry name" value="SEDOHEPTULOSE 7-PHOSPHATE ISOMERASE / DNAA INITIATOR-ASSOCIATING FACTOR FOR REPLICATION INITIATION"/>
    <property type="match status" value="1"/>
</dbReference>